<dbReference type="PROSITE" id="PS50082">
    <property type="entry name" value="WD_REPEATS_2"/>
    <property type="match status" value="2"/>
</dbReference>
<dbReference type="InterPro" id="IPR036322">
    <property type="entry name" value="WD40_repeat_dom_sf"/>
</dbReference>
<dbReference type="PANTHER" id="PTHR24098:SF0">
    <property type="entry name" value="OUTER SEGMENT 5"/>
    <property type="match status" value="1"/>
</dbReference>
<protein>
    <recommendedName>
        <fullName evidence="9">Intraflagellar transport protein 80 homolog</fullName>
    </recommendedName>
</protein>
<dbReference type="GO" id="GO:0005929">
    <property type="term" value="C:cilium"/>
    <property type="evidence" value="ECO:0007669"/>
    <property type="project" value="UniProtKB-SubCell"/>
</dbReference>
<dbReference type="AlphaFoldDB" id="A0ABD0YNI8"/>
<dbReference type="Gene3D" id="2.130.10.10">
    <property type="entry name" value="YVTN repeat-like/Quinoprotein amine dehydrogenase"/>
    <property type="match status" value="2"/>
</dbReference>
<accession>A0ABD0YNI8</accession>
<keyword evidence="4" id="KW-0853">WD repeat</keyword>
<evidence type="ECO:0008006" key="9">
    <source>
        <dbReference type="Google" id="ProtNLM"/>
    </source>
</evidence>
<feature type="domain" description="IFT80/172/WDR35 TPR" evidence="6">
    <location>
        <begin position="613"/>
        <end position="758"/>
    </location>
</feature>
<gene>
    <name evidence="7" type="ORF">AAG570_001782</name>
</gene>
<dbReference type="FunFam" id="1.25.40.470:FF:000007">
    <property type="entry name" value="Intraflagellar transport 80 homolog (Chlamydomonas)"/>
    <property type="match status" value="1"/>
</dbReference>
<evidence type="ECO:0000313" key="8">
    <source>
        <dbReference type="Proteomes" id="UP001558652"/>
    </source>
</evidence>
<comment type="caution">
    <text evidence="7">The sequence shown here is derived from an EMBL/GenBank/DDBJ whole genome shotgun (WGS) entry which is preliminary data.</text>
</comment>
<dbReference type="InterPro" id="IPR056157">
    <property type="entry name" value="TPR_IFT80_172_dom"/>
</dbReference>
<keyword evidence="3" id="KW-0966">Cell projection</keyword>
<evidence type="ECO:0000256" key="2">
    <source>
        <dbReference type="ARBA" id="ARBA00023069"/>
    </source>
</evidence>
<evidence type="ECO:0000259" key="5">
    <source>
        <dbReference type="Pfam" id="PF23335"/>
    </source>
</evidence>
<dbReference type="FunFam" id="2.130.10.10:FF:000463">
    <property type="entry name" value="intraflagellar transport protein 80 homolog"/>
    <property type="match status" value="1"/>
</dbReference>
<dbReference type="Pfam" id="PF00400">
    <property type="entry name" value="WD40"/>
    <property type="match status" value="5"/>
</dbReference>
<dbReference type="InterPro" id="IPR056456">
    <property type="entry name" value="Beta-prop_IFT80_2nd"/>
</dbReference>
<evidence type="ECO:0000259" key="6">
    <source>
        <dbReference type="Pfam" id="PF23387"/>
    </source>
</evidence>
<dbReference type="SMART" id="SM00320">
    <property type="entry name" value="WD40"/>
    <property type="match status" value="5"/>
</dbReference>
<evidence type="ECO:0000313" key="7">
    <source>
        <dbReference type="EMBL" id="KAL1124012.1"/>
    </source>
</evidence>
<dbReference type="SUPFAM" id="SSF50978">
    <property type="entry name" value="WD40 repeat-like"/>
    <property type="match status" value="2"/>
</dbReference>
<organism evidence="7 8">
    <name type="scientific">Ranatra chinensis</name>
    <dbReference type="NCBI Taxonomy" id="642074"/>
    <lineage>
        <taxon>Eukaryota</taxon>
        <taxon>Metazoa</taxon>
        <taxon>Ecdysozoa</taxon>
        <taxon>Arthropoda</taxon>
        <taxon>Hexapoda</taxon>
        <taxon>Insecta</taxon>
        <taxon>Pterygota</taxon>
        <taxon>Neoptera</taxon>
        <taxon>Paraneoptera</taxon>
        <taxon>Hemiptera</taxon>
        <taxon>Heteroptera</taxon>
        <taxon>Panheteroptera</taxon>
        <taxon>Nepomorpha</taxon>
        <taxon>Nepidae</taxon>
        <taxon>Ranatrinae</taxon>
        <taxon>Ranatra</taxon>
    </lineage>
</organism>
<keyword evidence="2" id="KW-0969">Cilium</keyword>
<name>A0ABD0YNI8_9HEMI</name>
<feature type="domain" description="IFT80 second beta-propeller" evidence="5">
    <location>
        <begin position="299"/>
        <end position="585"/>
    </location>
</feature>
<dbReference type="PANTHER" id="PTHR24098">
    <property type="entry name" value="OUTER SEGMENT 5"/>
    <property type="match status" value="1"/>
</dbReference>
<evidence type="ECO:0000256" key="1">
    <source>
        <dbReference type="ARBA" id="ARBA00004138"/>
    </source>
</evidence>
<dbReference type="EMBL" id="JBFDAA010000011">
    <property type="protein sequence ID" value="KAL1124012.1"/>
    <property type="molecule type" value="Genomic_DNA"/>
</dbReference>
<feature type="repeat" description="WD" evidence="4">
    <location>
        <begin position="101"/>
        <end position="133"/>
    </location>
</feature>
<comment type="subcellular location">
    <subcellularLocation>
        <location evidence="1">Cell projection</location>
        <location evidence="1">Cilium</location>
    </subcellularLocation>
</comment>
<proteinExistence type="predicted"/>
<feature type="repeat" description="WD" evidence="4">
    <location>
        <begin position="183"/>
        <end position="215"/>
    </location>
</feature>
<reference evidence="7 8" key="1">
    <citation type="submission" date="2024-07" db="EMBL/GenBank/DDBJ databases">
        <title>Chromosome-level genome assembly of the water stick insect Ranatra chinensis (Heteroptera: Nepidae).</title>
        <authorList>
            <person name="Liu X."/>
        </authorList>
    </citation>
    <scope>NUCLEOTIDE SEQUENCE [LARGE SCALE GENOMIC DNA]</scope>
    <source>
        <strain evidence="7">Cailab_2021Rc</strain>
        <tissue evidence="7">Muscle</tissue>
    </source>
</reference>
<dbReference type="Proteomes" id="UP001558652">
    <property type="component" value="Unassembled WGS sequence"/>
</dbReference>
<evidence type="ECO:0000256" key="4">
    <source>
        <dbReference type="PROSITE-ProRule" id="PRU00221"/>
    </source>
</evidence>
<dbReference type="InterPro" id="IPR015943">
    <property type="entry name" value="WD40/YVTN_repeat-like_dom_sf"/>
</dbReference>
<dbReference type="Pfam" id="PF23387">
    <property type="entry name" value="TPR_IFT80_172"/>
    <property type="match status" value="1"/>
</dbReference>
<dbReference type="Pfam" id="PF23335">
    <property type="entry name" value="Beta-prop_IFT80_2nd"/>
    <property type="match status" value="1"/>
</dbReference>
<dbReference type="InterPro" id="IPR001680">
    <property type="entry name" value="WD40_rpt"/>
</dbReference>
<keyword evidence="8" id="KW-1185">Reference proteome</keyword>
<sequence length="815" mass="91338">MRLQVSFPTDAEHSDTACCVAWNSAEEFLSCGDDHVIFKWNLVTHDTQKLCTLPSDLFPIDLHIYSRALGAKKVGQDQILITSSDGRFHLLASNGRIEKSVEAHKGAVLIGQWSPDGSSLLTGGEDGHVKVWSRSGMLRSNVAQGSVPVYSAAWSADSSQVIYTQGKALIIKPLAPNTKPIRWKAHDGLILKVAWDLVNGIIVSGGEDCKYKVWDSYGRLVFSSGLYEYPITSLSWAPNGQYFAVGSYNTLRLCDKAGWSHSLDKSRTGSLYCVAWSFDSTQLAAACANKKILVAHLIERTVEWDQHEAVTTTRKSVVLNSLSKNGSEQLEFQESVIHLALAYGKLIVVTSTQCYIYVIQNINTPYVIDLRDGCVSSVLQSERNFLLVERSSLNVYTYEGRLITSPRWPSLNPPSLNPSHISISSDTVAVRDQADERSVQLVECSGKTLIKPFQHSASIVEVGLSQGGGPKERLLAIVDKNRDLFIAVVTPKPNQQRKVDKLGSIVQSFKWHSELNMIAAMQDTSLTIYYYPFTLFVDNKLIRKTTVVKESGEFGANPSVLSFVKNLIRIRRADGALAYTPISPYPSLLYHYVSSSLWPDAVHLCRLVKENALWACFAAMSVNANNLETAEMAYAAINHIDKVIYIQHIMRIPLYPVQVAEMYLLGGNVLEADAILLQNGLVFRAIWTNINIHNWNRALELAIRYKTHVDTVMFYRKKYLDSFGKSETNDKFLQLKDEVPIDEEQINLKVQFEFNNEKTQKAGSGHKKIIQKPPLYTFKNDEDTNGSVLKKEQLRYDGEEIVETNIAQTQEFEME</sequence>
<dbReference type="PROSITE" id="PS50294">
    <property type="entry name" value="WD_REPEATS_REGION"/>
    <property type="match status" value="1"/>
</dbReference>
<evidence type="ECO:0000256" key="3">
    <source>
        <dbReference type="ARBA" id="ARBA00023273"/>
    </source>
</evidence>